<gene>
    <name evidence="2" type="ORF">CRENBAI_007798</name>
</gene>
<dbReference type="Proteomes" id="UP001311232">
    <property type="component" value="Unassembled WGS sequence"/>
</dbReference>
<keyword evidence="3" id="KW-1185">Reference proteome</keyword>
<feature type="region of interest" description="Disordered" evidence="1">
    <location>
        <begin position="1"/>
        <end position="156"/>
    </location>
</feature>
<evidence type="ECO:0000313" key="3">
    <source>
        <dbReference type="Proteomes" id="UP001311232"/>
    </source>
</evidence>
<protein>
    <submittedName>
        <fullName evidence="2">Uncharacterized protein</fullName>
    </submittedName>
</protein>
<name>A0AAV9RMP3_9TELE</name>
<organism evidence="2 3">
    <name type="scientific">Crenichthys baileyi</name>
    <name type="common">White River springfish</name>
    <dbReference type="NCBI Taxonomy" id="28760"/>
    <lineage>
        <taxon>Eukaryota</taxon>
        <taxon>Metazoa</taxon>
        <taxon>Chordata</taxon>
        <taxon>Craniata</taxon>
        <taxon>Vertebrata</taxon>
        <taxon>Euteleostomi</taxon>
        <taxon>Actinopterygii</taxon>
        <taxon>Neopterygii</taxon>
        <taxon>Teleostei</taxon>
        <taxon>Neoteleostei</taxon>
        <taxon>Acanthomorphata</taxon>
        <taxon>Ovalentaria</taxon>
        <taxon>Atherinomorphae</taxon>
        <taxon>Cyprinodontiformes</taxon>
        <taxon>Goodeidae</taxon>
        <taxon>Crenichthys</taxon>
    </lineage>
</organism>
<reference evidence="2 3" key="1">
    <citation type="submission" date="2021-06" db="EMBL/GenBank/DDBJ databases">
        <authorList>
            <person name="Palmer J.M."/>
        </authorList>
    </citation>
    <scope>NUCLEOTIDE SEQUENCE [LARGE SCALE GENOMIC DNA]</scope>
    <source>
        <strain evidence="2 3">MEX-2019</strain>
        <tissue evidence="2">Muscle</tissue>
    </source>
</reference>
<feature type="compositionally biased region" description="Basic and acidic residues" evidence="1">
    <location>
        <begin position="15"/>
        <end position="36"/>
    </location>
</feature>
<evidence type="ECO:0000256" key="1">
    <source>
        <dbReference type="SAM" id="MobiDB-lite"/>
    </source>
</evidence>
<feature type="compositionally biased region" description="Basic and acidic residues" evidence="1">
    <location>
        <begin position="127"/>
        <end position="140"/>
    </location>
</feature>
<proteinExistence type="predicted"/>
<comment type="caution">
    <text evidence="2">The sequence shown here is derived from an EMBL/GenBank/DDBJ whole genome shotgun (WGS) entry which is preliminary data.</text>
</comment>
<accession>A0AAV9RMP3</accession>
<dbReference type="AlphaFoldDB" id="A0AAV9RMP3"/>
<sequence length="156" mass="17536">MKFRRAAWRPSRAGTEFRRAARRPAEQSRGHLEQPTRRTAMKKPANGAETAGVLGEAVQIRERPAEPQLTEAVHPRIPYGEQKVKATRPGAPQEQKPEPERRQFVPRTPPEQAEEAVRPRTPPGQDQKWDQEVKDVEAARSRTPPGQEPDAEVASS</sequence>
<dbReference type="EMBL" id="JAHHUM010001605">
    <property type="protein sequence ID" value="KAK5610272.1"/>
    <property type="molecule type" value="Genomic_DNA"/>
</dbReference>
<evidence type="ECO:0000313" key="2">
    <source>
        <dbReference type="EMBL" id="KAK5610272.1"/>
    </source>
</evidence>